<keyword evidence="2" id="KW-1003">Cell membrane</keyword>
<feature type="transmembrane region" description="Helical" evidence="6">
    <location>
        <begin position="379"/>
        <end position="397"/>
    </location>
</feature>
<dbReference type="PANTHER" id="PTHR23513">
    <property type="entry name" value="INTEGRAL MEMBRANE EFFLUX PROTEIN-RELATED"/>
    <property type="match status" value="1"/>
</dbReference>
<feature type="transmembrane region" description="Helical" evidence="6">
    <location>
        <begin position="403"/>
        <end position="421"/>
    </location>
</feature>
<feature type="transmembrane region" description="Helical" evidence="6">
    <location>
        <begin position="279"/>
        <end position="303"/>
    </location>
</feature>
<dbReference type="AlphaFoldDB" id="A0A7M1QU39"/>
<evidence type="ECO:0000313" key="8">
    <source>
        <dbReference type="EMBL" id="QOR45652.1"/>
    </source>
</evidence>
<evidence type="ECO:0000256" key="2">
    <source>
        <dbReference type="ARBA" id="ARBA00022475"/>
    </source>
</evidence>
<protein>
    <submittedName>
        <fullName evidence="8">MFS transporter</fullName>
    </submittedName>
</protein>
<feature type="transmembrane region" description="Helical" evidence="6">
    <location>
        <begin position="244"/>
        <end position="267"/>
    </location>
</feature>
<keyword evidence="4 6" id="KW-1133">Transmembrane helix</keyword>
<feature type="transmembrane region" description="Helical" evidence="6">
    <location>
        <begin position="315"/>
        <end position="334"/>
    </location>
</feature>
<feature type="transmembrane region" description="Helical" evidence="6">
    <location>
        <begin position="216"/>
        <end position="238"/>
    </location>
</feature>
<dbReference type="SUPFAM" id="SSF103473">
    <property type="entry name" value="MFS general substrate transporter"/>
    <property type="match status" value="1"/>
</dbReference>
<evidence type="ECO:0000256" key="5">
    <source>
        <dbReference type="ARBA" id="ARBA00023136"/>
    </source>
</evidence>
<dbReference type="Gene3D" id="1.20.1250.20">
    <property type="entry name" value="MFS general substrate transporter like domains"/>
    <property type="match status" value="2"/>
</dbReference>
<dbReference type="InterPro" id="IPR020846">
    <property type="entry name" value="MFS_dom"/>
</dbReference>
<evidence type="ECO:0000313" key="9">
    <source>
        <dbReference type="Proteomes" id="UP000595053"/>
    </source>
</evidence>
<dbReference type="PROSITE" id="PS50850">
    <property type="entry name" value="MFS"/>
    <property type="match status" value="1"/>
</dbReference>
<feature type="transmembrane region" description="Helical" evidence="6">
    <location>
        <begin position="185"/>
        <end position="204"/>
    </location>
</feature>
<keyword evidence="3 6" id="KW-0812">Transmembrane</keyword>
<evidence type="ECO:0000256" key="1">
    <source>
        <dbReference type="ARBA" id="ARBA00004651"/>
    </source>
</evidence>
<evidence type="ECO:0000259" key="7">
    <source>
        <dbReference type="PROSITE" id="PS50850"/>
    </source>
</evidence>
<dbReference type="InterPro" id="IPR011701">
    <property type="entry name" value="MFS"/>
</dbReference>
<proteinExistence type="predicted"/>
<feature type="transmembrane region" description="Helical" evidence="6">
    <location>
        <begin position="89"/>
        <end position="111"/>
    </location>
</feature>
<dbReference type="PANTHER" id="PTHR23513:SF17">
    <property type="entry name" value="MEMBRANE PROTEIN"/>
    <property type="match status" value="1"/>
</dbReference>
<keyword evidence="5 6" id="KW-0472">Membrane</keyword>
<dbReference type="GO" id="GO:0005886">
    <property type="term" value="C:plasma membrane"/>
    <property type="evidence" value="ECO:0007669"/>
    <property type="project" value="UniProtKB-SubCell"/>
</dbReference>
<accession>A0A7M1QU39</accession>
<comment type="subcellular location">
    <subcellularLocation>
        <location evidence="1">Cell membrane</location>
        <topology evidence="1">Multi-pass membrane protein</topology>
    </subcellularLocation>
</comment>
<evidence type="ECO:0000256" key="4">
    <source>
        <dbReference type="ARBA" id="ARBA00022989"/>
    </source>
</evidence>
<dbReference type="EMBL" id="CP063213">
    <property type="protein sequence ID" value="QOR45652.1"/>
    <property type="molecule type" value="Genomic_DNA"/>
</dbReference>
<dbReference type="Pfam" id="PF07690">
    <property type="entry name" value="MFS_1"/>
    <property type="match status" value="1"/>
</dbReference>
<dbReference type="InterPro" id="IPR036259">
    <property type="entry name" value="MFS_trans_sf"/>
</dbReference>
<feature type="transmembrane region" description="Helical" evidence="6">
    <location>
        <begin position="54"/>
        <end position="77"/>
    </location>
</feature>
<reference evidence="8 9" key="1">
    <citation type="submission" date="2020-10" db="EMBL/GenBank/DDBJ databases">
        <title>Trueperella pecoris sp. nov. isolated from bovine and porcine specimens.</title>
        <authorList>
            <person name="Schoenecker L."/>
            <person name="Schnydrig P."/>
            <person name="Brodard I."/>
            <person name="Thomann A."/>
            <person name="Hemphill A."/>
            <person name="Rodriguez-Campos S."/>
            <person name="Perreten V."/>
            <person name="Jores J."/>
            <person name="Kittl S."/>
        </authorList>
    </citation>
    <scope>NUCLEOTIDE SEQUENCE [LARGE SCALE GENOMIC DNA]</scope>
    <source>
        <strain evidence="8 9">15A0121</strain>
    </source>
</reference>
<dbReference type="Proteomes" id="UP000595053">
    <property type="component" value="Chromosome"/>
</dbReference>
<feature type="domain" description="Major facilitator superfamily (MFS) profile" evidence="7">
    <location>
        <begin position="246"/>
        <end position="436"/>
    </location>
</feature>
<dbReference type="GO" id="GO:0022857">
    <property type="term" value="F:transmembrane transporter activity"/>
    <property type="evidence" value="ECO:0007669"/>
    <property type="project" value="InterPro"/>
</dbReference>
<dbReference type="RefSeq" id="WP_197551169.1">
    <property type="nucleotide sequence ID" value="NZ_CP063213.1"/>
</dbReference>
<evidence type="ECO:0000256" key="6">
    <source>
        <dbReference type="SAM" id="Phobius"/>
    </source>
</evidence>
<feature type="transmembrane region" description="Helical" evidence="6">
    <location>
        <begin position="117"/>
        <end position="135"/>
    </location>
</feature>
<evidence type="ECO:0000256" key="3">
    <source>
        <dbReference type="ARBA" id="ARBA00022692"/>
    </source>
</evidence>
<feature type="transmembrane region" description="Helical" evidence="6">
    <location>
        <begin position="147"/>
        <end position="173"/>
    </location>
</feature>
<keyword evidence="9" id="KW-1185">Reference proteome</keyword>
<organism evidence="8 9">
    <name type="scientific">Trueperella pecoris</name>
    <dbReference type="NCBI Taxonomy" id="2733571"/>
    <lineage>
        <taxon>Bacteria</taxon>
        <taxon>Bacillati</taxon>
        <taxon>Actinomycetota</taxon>
        <taxon>Actinomycetes</taxon>
        <taxon>Actinomycetales</taxon>
        <taxon>Actinomycetaceae</taxon>
        <taxon>Trueperella</taxon>
    </lineage>
</organism>
<gene>
    <name evidence="8" type="ORF">INS88_10480</name>
</gene>
<feature type="transmembrane region" description="Helical" evidence="6">
    <location>
        <begin position="29"/>
        <end position="48"/>
    </location>
</feature>
<sequence>MSGTQLGLIDQLRHCAAHPSYRRLLAVRLVSQAGDGVFQIGLAALFFFNPQNATTAAGVALAFAVLLLPFTVVGPFAGPLLDRWSRRQVLVGANLIRAGLASLLAVLIFFLPSHWSIYVLALVGLGVNRFLLSGLSAGQPHTLPAHLLVMANSITPTLGSVAAGIGAGLGLILNLISATGVRNSVALALAAVIFAMAALLALRLRYRELGPAHPPTTSLATDLAGVVARMWGGVVYLTCRGTPMYALSVMAIHRFLYGVNFIALLLISRNLLSDPHDAVAGLATFALVAGVSMIGNALAIVATPTMYQWVSPSRWIVICLGGSALSQMAMVITYQPPMLYMSAILLGLGVQGAKIAVDTIVQADTSDSFRGRAFSLYDMMYNAAFVAAAVLAALVLPNTGWQPAAFAALTGVYVVVAWWYWRKTSALGFAPRACCG</sequence>
<name>A0A7M1QU39_9ACTO</name>